<dbReference type="AlphaFoldDB" id="A0A2N9L3E3"/>
<sequence>MSSRARVRISARHGRIGMGVGKDQFIAQRGGAMLAQQRECDHALAARPHLIEEFGFEIVRDGHLAGGDLLRRCADEAELTMADAFCPAVIDGADGRAEDAAGHGTPCVNVAAAGGWVERGAWRVVGEVVEAGPLEIGCSEHAGLEVAREVRPMFGEPGAGAALDPGGERWIGGAQFGHTSTQTLRIKRVDGEGAVTALHAADSACEKRAGAAGCVGESRVDDLDQFGIARGEGHERKDNPLGTPRLRVCRAGR</sequence>
<name>A0A2N9L3E3_9BACT</name>
<evidence type="ECO:0000313" key="1">
    <source>
        <dbReference type="EMBL" id="SPE17798.1"/>
    </source>
</evidence>
<reference evidence="2" key="1">
    <citation type="submission" date="2018-02" db="EMBL/GenBank/DDBJ databases">
        <authorList>
            <person name="Hausmann B."/>
        </authorList>
    </citation>
    <scope>NUCLEOTIDE SEQUENCE [LARGE SCALE GENOMIC DNA]</scope>
    <source>
        <strain evidence="2">Peat soil MAG SbA5</strain>
    </source>
</reference>
<dbReference type="Proteomes" id="UP000239735">
    <property type="component" value="Unassembled WGS sequence"/>
</dbReference>
<protein>
    <submittedName>
        <fullName evidence="1">Uncharacterized protein</fullName>
    </submittedName>
</protein>
<proteinExistence type="predicted"/>
<evidence type="ECO:0000313" key="2">
    <source>
        <dbReference type="Proteomes" id="UP000239735"/>
    </source>
</evidence>
<gene>
    <name evidence="1" type="ORF">SBA5_110158</name>
</gene>
<organism evidence="1 2">
    <name type="scientific">Candidatus Sulfuritelmatomonas gaucii</name>
    <dbReference type="NCBI Taxonomy" id="2043161"/>
    <lineage>
        <taxon>Bacteria</taxon>
        <taxon>Pseudomonadati</taxon>
        <taxon>Acidobacteriota</taxon>
        <taxon>Terriglobia</taxon>
        <taxon>Terriglobales</taxon>
        <taxon>Acidobacteriaceae</taxon>
        <taxon>Candidatus Sulfuritelmatomonas</taxon>
    </lineage>
</organism>
<accession>A0A2N9L3E3</accession>
<dbReference type="EMBL" id="OKRB01000013">
    <property type="protein sequence ID" value="SPE17798.1"/>
    <property type="molecule type" value="Genomic_DNA"/>
</dbReference>